<sequence length="172" mass="19047">MQTKVYAFTYAGKPLFTNCSEGEESLAFYGVLCAIASKVSTLLSEYNEQDELRYISAGDNHFVYLGRGPLCYFGIASSGASPLAVYKTLSNLHLQILSILTRGVERILLKRPSYDAQNLMGGTNSILQKLVERMDGTQGLFDSIGYEALPLPSKTRDKLNLFFKDIKTPNVL</sequence>
<dbReference type="PANTHER" id="PTHR13027">
    <property type="entry name" value="SAND PROTEIN-RELATED"/>
    <property type="match status" value="1"/>
</dbReference>
<dbReference type="Pfam" id="PF19036">
    <property type="entry name" value="Fuz_longin_1"/>
    <property type="match status" value="1"/>
</dbReference>
<dbReference type="AlphaFoldDB" id="A0AAD8PFZ0"/>
<dbReference type="GO" id="GO:0016192">
    <property type="term" value="P:vesicle-mediated transport"/>
    <property type="evidence" value="ECO:0007669"/>
    <property type="project" value="InterPro"/>
</dbReference>
<dbReference type="GO" id="GO:0006623">
    <property type="term" value="P:protein targeting to vacuole"/>
    <property type="evidence" value="ECO:0007669"/>
    <property type="project" value="InterPro"/>
</dbReference>
<dbReference type="PANTHER" id="PTHR13027:SF7">
    <property type="entry name" value="VACUOLAR FUSION PROTEIN MON1 HOMOLOG"/>
    <property type="match status" value="1"/>
</dbReference>
<dbReference type="Proteomes" id="UP001230268">
    <property type="component" value="Unassembled WGS sequence"/>
</dbReference>
<organism evidence="2 3">
    <name type="scientific">Babesia gibsoni</name>
    <dbReference type="NCBI Taxonomy" id="33632"/>
    <lineage>
        <taxon>Eukaryota</taxon>
        <taxon>Sar</taxon>
        <taxon>Alveolata</taxon>
        <taxon>Apicomplexa</taxon>
        <taxon>Aconoidasida</taxon>
        <taxon>Piroplasmida</taxon>
        <taxon>Babesiidae</taxon>
        <taxon>Babesia</taxon>
    </lineage>
</organism>
<feature type="domain" description="FUZ/MON1/HPS1 first Longin" evidence="1">
    <location>
        <begin position="6"/>
        <end position="130"/>
    </location>
</feature>
<protein>
    <recommendedName>
        <fullName evidence="1">FUZ/MON1/HPS1 first Longin domain-containing protein</fullName>
    </recommendedName>
</protein>
<evidence type="ECO:0000313" key="2">
    <source>
        <dbReference type="EMBL" id="KAK1444728.1"/>
    </source>
</evidence>
<keyword evidence="3" id="KW-1185">Reference proteome</keyword>
<evidence type="ECO:0000259" key="1">
    <source>
        <dbReference type="Pfam" id="PF19036"/>
    </source>
</evidence>
<dbReference type="InterPro" id="IPR004353">
    <property type="entry name" value="Mon1"/>
</dbReference>
<gene>
    <name evidence="2" type="ORF">BgAZ_106340</name>
</gene>
<dbReference type="PRINTS" id="PR01546">
    <property type="entry name" value="YEAST73DUF"/>
</dbReference>
<evidence type="ECO:0000313" key="3">
    <source>
        <dbReference type="Proteomes" id="UP001230268"/>
    </source>
</evidence>
<accession>A0AAD8PFZ0</accession>
<proteinExistence type="predicted"/>
<dbReference type="EMBL" id="JAVEPI010000001">
    <property type="protein sequence ID" value="KAK1444728.1"/>
    <property type="molecule type" value="Genomic_DNA"/>
</dbReference>
<comment type="caution">
    <text evidence="2">The sequence shown here is derived from an EMBL/GenBank/DDBJ whole genome shotgun (WGS) entry which is preliminary data.</text>
</comment>
<reference evidence="2" key="1">
    <citation type="submission" date="2023-08" db="EMBL/GenBank/DDBJ databases">
        <title>Draft sequence of the Babesia gibsoni genome.</title>
        <authorList>
            <person name="Yamagishi J.Y."/>
            <person name="Xuan X.X."/>
        </authorList>
    </citation>
    <scope>NUCLEOTIDE SEQUENCE</scope>
    <source>
        <strain evidence="2">Azabu</strain>
    </source>
</reference>
<dbReference type="InterPro" id="IPR043972">
    <property type="entry name" value="FUZ/MON1/HPS1_longin_1"/>
</dbReference>
<name>A0AAD8PFZ0_BABGI</name>